<reference evidence="1 2" key="1">
    <citation type="submission" date="2021-03" db="EMBL/GenBank/DDBJ databases">
        <title>Antimicrobial resistance genes in bacteria isolated from Japanese honey, and their potential for conferring macrolide and lincosamide resistance in the American foulbrood pathogen Paenibacillus larvae.</title>
        <authorList>
            <person name="Okamoto M."/>
            <person name="Kumagai M."/>
            <person name="Kanamori H."/>
            <person name="Takamatsu D."/>
        </authorList>
    </citation>
    <scope>NUCLEOTIDE SEQUENCE [LARGE SCALE GENOMIC DNA]</scope>
    <source>
        <strain evidence="1 2">J41TS12</strain>
    </source>
</reference>
<dbReference type="SUPFAM" id="SSF52540">
    <property type="entry name" value="P-loop containing nucleoside triphosphate hydrolases"/>
    <property type="match status" value="1"/>
</dbReference>
<dbReference type="RefSeq" id="WP_212942873.1">
    <property type="nucleotide sequence ID" value="NZ_BORR01000023.1"/>
</dbReference>
<dbReference type="AlphaFoldDB" id="A0A920CJA6"/>
<keyword evidence="2" id="KW-1185">Reference proteome</keyword>
<dbReference type="EMBL" id="BORR01000023">
    <property type="protein sequence ID" value="GIO39538.1"/>
    <property type="molecule type" value="Genomic_DNA"/>
</dbReference>
<dbReference type="Gene3D" id="3.40.50.300">
    <property type="entry name" value="P-loop containing nucleotide triphosphate hydrolases"/>
    <property type="match status" value="1"/>
</dbReference>
<proteinExistence type="predicted"/>
<protein>
    <recommendedName>
        <fullName evidence="3">Uridine kinase</fullName>
    </recommendedName>
</protein>
<evidence type="ECO:0000313" key="1">
    <source>
        <dbReference type="EMBL" id="GIO39538.1"/>
    </source>
</evidence>
<evidence type="ECO:0000313" key="2">
    <source>
        <dbReference type="Proteomes" id="UP000681162"/>
    </source>
</evidence>
<accession>A0A920CJA6</accession>
<sequence>MSKPYFVGIAGGSAGGKSTFCEQLYQELKDLRVIAIHMDDYFKPEEARPYVKSPISGRRI</sequence>
<dbReference type="Proteomes" id="UP000681162">
    <property type="component" value="Unassembled WGS sequence"/>
</dbReference>
<dbReference type="InterPro" id="IPR027417">
    <property type="entry name" value="P-loop_NTPase"/>
</dbReference>
<organism evidence="1 2">
    <name type="scientific">Paenibacillus antibioticophila</name>
    <dbReference type="NCBI Taxonomy" id="1274374"/>
    <lineage>
        <taxon>Bacteria</taxon>
        <taxon>Bacillati</taxon>
        <taxon>Bacillota</taxon>
        <taxon>Bacilli</taxon>
        <taxon>Bacillales</taxon>
        <taxon>Paenibacillaceae</taxon>
        <taxon>Paenibacillus</taxon>
    </lineage>
</organism>
<name>A0A920CJA6_9BACL</name>
<comment type="caution">
    <text evidence="1">The sequence shown here is derived from an EMBL/GenBank/DDBJ whole genome shotgun (WGS) entry which is preliminary data.</text>
</comment>
<gene>
    <name evidence="1" type="ORF">J41TS12_43990</name>
</gene>
<evidence type="ECO:0008006" key="3">
    <source>
        <dbReference type="Google" id="ProtNLM"/>
    </source>
</evidence>